<gene>
    <name evidence="3" type="ORF">AY586_15965</name>
</gene>
<dbReference type="CDD" id="cd00118">
    <property type="entry name" value="LysM"/>
    <property type="match status" value="1"/>
</dbReference>
<keyword evidence="2" id="KW-0732">Signal</keyword>
<name>A0ABR5VDD6_MARGR</name>
<protein>
    <recommendedName>
        <fullName evidence="5">LysM domain-containing protein</fullName>
    </recommendedName>
</protein>
<reference evidence="3 4" key="1">
    <citation type="submission" date="2016-02" db="EMBL/GenBank/DDBJ databases">
        <title>Genome sequence of Marichromatium gracile YL-28, a purple sulfur bacterium.</title>
        <authorList>
            <person name="Zhao C."/>
            <person name="Hong X."/>
            <person name="Chen S."/>
            <person name="Yang S."/>
        </authorList>
    </citation>
    <scope>NUCLEOTIDE SEQUENCE [LARGE SCALE GENOMIC DNA]</scope>
    <source>
        <strain evidence="3 4">YL28</strain>
    </source>
</reference>
<dbReference type="InterPro" id="IPR036779">
    <property type="entry name" value="LysM_dom_sf"/>
</dbReference>
<accession>A0ABR5VDD6</accession>
<feature type="chain" id="PRO_5046072449" description="LysM domain-containing protein" evidence="2">
    <location>
        <begin position="24"/>
        <end position="247"/>
    </location>
</feature>
<feature type="signal peptide" evidence="2">
    <location>
        <begin position="1"/>
        <end position="23"/>
    </location>
</feature>
<dbReference type="InterPro" id="IPR018392">
    <property type="entry name" value="LysM"/>
</dbReference>
<feature type="coiled-coil region" evidence="1">
    <location>
        <begin position="68"/>
        <end position="102"/>
    </location>
</feature>
<proteinExistence type="predicted"/>
<comment type="caution">
    <text evidence="3">The sequence shown here is derived from an EMBL/GenBank/DDBJ whole genome shotgun (WGS) entry which is preliminary data.</text>
</comment>
<dbReference type="EMBL" id="LSYU01000080">
    <property type="protein sequence ID" value="KXX63718.1"/>
    <property type="molecule type" value="Genomic_DNA"/>
</dbReference>
<dbReference type="Proteomes" id="UP000075766">
    <property type="component" value="Unassembled WGS sequence"/>
</dbReference>
<sequence>MELIALRNLVLALALYSATLAVADPAVPTTAEPAAPPSRIEELETHIAGMQDKLRESAGARKAADQARMEAERRLATSTQTLERLRQELARSEDARAALGEALRTQSQAHLDASAALDEARTDAHRLDQLLRRLPPALGGTLGIDEARAAAATSYRVLVETLQQPARGAGRKIEVAGARTQLQLDQALLAVLTDARGLYRVEENDSLALISRRVYGTEGRWQRLFAGNRHLLDDPDRLTPGMTLILP</sequence>
<evidence type="ECO:0000256" key="2">
    <source>
        <dbReference type="SAM" id="SignalP"/>
    </source>
</evidence>
<dbReference type="Gene3D" id="3.10.350.10">
    <property type="entry name" value="LysM domain"/>
    <property type="match status" value="1"/>
</dbReference>
<evidence type="ECO:0000313" key="4">
    <source>
        <dbReference type="Proteomes" id="UP000075766"/>
    </source>
</evidence>
<organism evidence="3 4">
    <name type="scientific">Marichromatium gracile</name>
    <name type="common">Chromatium gracile</name>
    <dbReference type="NCBI Taxonomy" id="1048"/>
    <lineage>
        <taxon>Bacteria</taxon>
        <taxon>Pseudomonadati</taxon>
        <taxon>Pseudomonadota</taxon>
        <taxon>Gammaproteobacteria</taxon>
        <taxon>Chromatiales</taxon>
        <taxon>Chromatiaceae</taxon>
        <taxon>Marichromatium</taxon>
    </lineage>
</organism>
<keyword evidence="4" id="KW-1185">Reference proteome</keyword>
<evidence type="ECO:0000313" key="3">
    <source>
        <dbReference type="EMBL" id="KXX63718.1"/>
    </source>
</evidence>
<evidence type="ECO:0000256" key="1">
    <source>
        <dbReference type="SAM" id="Coils"/>
    </source>
</evidence>
<evidence type="ECO:0008006" key="5">
    <source>
        <dbReference type="Google" id="ProtNLM"/>
    </source>
</evidence>
<keyword evidence="1" id="KW-0175">Coiled coil</keyword>